<accession>A0AC59YFM9</accession>
<reference evidence="1" key="2">
    <citation type="submission" date="2025-03" db="EMBL/GenBank/DDBJ databases">
        <authorList>
            <consortium name="ELIXIR-Norway"/>
            <consortium name="Elixir Norway"/>
        </authorList>
    </citation>
    <scope>NUCLEOTIDE SEQUENCE</scope>
</reference>
<reference evidence="1" key="1">
    <citation type="submission" date="2023-05" db="EMBL/GenBank/DDBJ databases">
        <authorList>
            <consortium name="ELIXIR-Norway"/>
        </authorList>
    </citation>
    <scope>NUCLEOTIDE SEQUENCE</scope>
</reference>
<name>A0AC59YFM9_RANTA</name>
<proteinExistence type="predicted"/>
<sequence length="128" mass="14326">MDQLQTQGRLDHTAASAQLQSLQESLSISCRHLVSCPTIPTMSDLPTSKFQTTRHQQTPLGKHQLWGHVSLQEQDGHMYLCGLLMALSQGTVSRHRMGVLPRQDTRPASHRCCSQMLSQLECNFTPCL</sequence>
<dbReference type="EMBL" id="OX596098">
    <property type="protein sequence ID" value="CAM9650352.1"/>
    <property type="molecule type" value="Genomic_DNA"/>
</dbReference>
<protein>
    <submittedName>
        <fullName evidence="1">Uncharacterized protein</fullName>
    </submittedName>
</protein>
<evidence type="ECO:0000313" key="2">
    <source>
        <dbReference type="Proteomes" id="UP001162501"/>
    </source>
</evidence>
<evidence type="ECO:0000313" key="1">
    <source>
        <dbReference type="EMBL" id="CAM9650352.1"/>
    </source>
</evidence>
<organism evidence="1 2">
    <name type="scientific">Rangifer tarandus platyrhynchus</name>
    <name type="common">Svalbard reindeer</name>
    <dbReference type="NCBI Taxonomy" id="3082113"/>
    <lineage>
        <taxon>Eukaryota</taxon>
        <taxon>Metazoa</taxon>
        <taxon>Chordata</taxon>
        <taxon>Craniata</taxon>
        <taxon>Vertebrata</taxon>
        <taxon>Euteleostomi</taxon>
        <taxon>Mammalia</taxon>
        <taxon>Eutheria</taxon>
        <taxon>Laurasiatheria</taxon>
        <taxon>Artiodactyla</taxon>
        <taxon>Ruminantia</taxon>
        <taxon>Pecora</taxon>
        <taxon>Cervidae</taxon>
        <taxon>Odocoileinae</taxon>
        <taxon>Rangifer</taxon>
    </lineage>
</organism>
<gene>
    <name evidence="1" type="ORF">MRATA1EN22A_LOCUS5511</name>
</gene>
<dbReference type="Proteomes" id="UP001162501">
    <property type="component" value="Chromosome 14"/>
</dbReference>